<reference evidence="1 2" key="1">
    <citation type="journal article" date="2018" name="PLoS ONE">
        <title>The draft genome of Kipferlia bialata reveals reductive genome evolution in fornicate parasites.</title>
        <authorList>
            <person name="Tanifuji G."/>
            <person name="Takabayashi S."/>
            <person name="Kume K."/>
            <person name="Takagi M."/>
            <person name="Nakayama T."/>
            <person name="Kamikawa R."/>
            <person name="Inagaki Y."/>
            <person name="Hashimoto T."/>
        </authorList>
    </citation>
    <scope>NUCLEOTIDE SEQUENCE [LARGE SCALE GENOMIC DNA]</scope>
    <source>
        <strain evidence="1">NY0173</strain>
    </source>
</reference>
<accession>A0A9K3GQN2</accession>
<keyword evidence="2" id="KW-1185">Reference proteome</keyword>
<evidence type="ECO:0000313" key="2">
    <source>
        <dbReference type="Proteomes" id="UP000265618"/>
    </source>
</evidence>
<evidence type="ECO:0000313" key="1">
    <source>
        <dbReference type="EMBL" id="GIQ91917.1"/>
    </source>
</evidence>
<dbReference type="EMBL" id="BDIP01008582">
    <property type="protein sequence ID" value="GIQ91917.1"/>
    <property type="molecule type" value="Genomic_DNA"/>
</dbReference>
<organism evidence="1 2">
    <name type="scientific">Kipferlia bialata</name>
    <dbReference type="NCBI Taxonomy" id="797122"/>
    <lineage>
        <taxon>Eukaryota</taxon>
        <taxon>Metamonada</taxon>
        <taxon>Carpediemonas-like organisms</taxon>
        <taxon>Kipferlia</taxon>
    </lineage>
</organism>
<comment type="caution">
    <text evidence="1">The sequence shown here is derived from an EMBL/GenBank/DDBJ whole genome shotgun (WGS) entry which is preliminary data.</text>
</comment>
<dbReference type="AlphaFoldDB" id="A0A9K3GQN2"/>
<protein>
    <submittedName>
        <fullName evidence="1">Vacuolar protein sorting-associated protein 35</fullName>
    </submittedName>
</protein>
<feature type="non-terminal residue" evidence="1">
    <location>
        <position position="1"/>
    </location>
</feature>
<dbReference type="Proteomes" id="UP000265618">
    <property type="component" value="Unassembled WGS sequence"/>
</dbReference>
<proteinExistence type="predicted"/>
<gene>
    <name evidence="1" type="ORF">KIPB_015387</name>
</gene>
<name>A0A9K3GQN2_9EUKA</name>
<sequence>VIDVLAVLKTHIATVVEQGVLSYPEMYDTVQSTANVLPRLYLMVTEANCT</sequence>